<evidence type="ECO:0000313" key="2">
    <source>
        <dbReference type="EMBL" id="CEF55311.1"/>
    </source>
</evidence>
<dbReference type="OrthoDB" id="9815847at2"/>
<dbReference type="PATRIC" id="fig|431306.5.peg.1375"/>
<reference evidence="2" key="1">
    <citation type="submission" date="2014-09" db="EMBL/GenBank/DDBJ databases">
        <authorList>
            <person name="Magalhaes I.L.F."/>
            <person name="Oliveira U."/>
            <person name="Santos F.R."/>
            <person name="Vidigal T.H.D.A."/>
            <person name="Brescovit A.D."/>
            <person name="Santos A.J."/>
        </authorList>
    </citation>
    <scope>NUCLEOTIDE SEQUENCE</scope>
    <source>
        <strain evidence="2">LMG 23848T</strain>
    </source>
</reference>
<dbReference type="InterPro" id="IPR017560">
    <property type="entry name" value="Cyt_c_biogenesis_CcmI"/>
</dbReference>
<dbReference type="EMBL" id="WOTE01000001">
    <property type="protein sequence ID" value="NHO38501.1"/>
    <property type="molecule type" value="Genomic_DNA"/>
</dbReference>
<keyword evidence="5" id="KW-1185">Reference proteome</keyword>
<sequence>MIWFSIGLLSLLALAPAIFTLWKRTRAIRDERSTALALHEAQLAEVDRDLAIGLIAPAEHDVAILEIQRRILSADAAPSTARANSSAMLGWFGLAATPALAIGLYLTNGAPGLPAQPLGPRLAAQHMQNRKTDALIAQLQQAMATLPADDPNRRQGYLLLGQLQASSDHYAQAAEAWNQALALGFDPELAARTAEAMTRANHHVTAQALALFRKALDAAPKDADWRPAVQGRIAQGEHDQENP</sequence>
<dbReference type="STRING" id="431306.AGA_1349"/>
<organism evidence="2 4">
    <name type="scientific">Acetobacter ghanensis</name>
    <dbReference type="NCBI Taxonomy" id="431306"/>
    <lineage>
        <taxon>Bacteria</taxon>
        <taxon>Pseudomonadati</taxon>
        <taxon>Pseudomonadota</taxon>
        <taxon>Alphaproteobacteria</taxon>
        <taxon>Acetobacterales</taxon>
        <taxon>Acetobacteraceae</taxon>
        <taxon>Acetobacter</taxon>
    </lineage>
</organism>
<dbReference type="RefSeq" id="WP_059023510.1">
    <property type="nucleotide sequence ID" value="NZ_JBNZCO010000001.1"/>
</dbReference>
<dbReference type="NCBIfam" id="TIGR03142">
    <property type="entry name" value="cytochro_ccmI"/>
    <property type="match status" value="1"/>
</dbReference>
<evidence type="ECO:0000256" key="1">
    <source>
        <dbReference type="ARBA" id="ARBA00022748"/>
    </source>
</evidence>
<reference evidence="4" key="2">
    <citation type="submission" date="2014-09" db="EMBL/GenBank/DDBJ databases">
        <authorList>
            <person name="Illeghems K.G."/>
        </authorList>
    </citation>
    <scope>NUCLEOTIDE SEQUENCE [LARGE SCALE GENOMIC DNA]</scope>
    <source>
        <strain evidence="4">LMG 23848T</strain>
    </source>
</reference>
<evidence type="ECO:0000313" key="4">
    <source>
        <dbReference type="Proteomes" id="UP000068250"/>
    </source>
</evidence>
<dbReference type="Proteomes" id="UP000068250">
    <property type="component" value="Chromosome I"/>
</dbReference>
<name>A0A0U5F2G0_9PROT</name>
<dbReference type="AlphaFoldDB" id="A0A0U5F2G0"/>
<dbReference type="Gene3D" id="1.25.40.10">
    <property type="entry name" value="Tetratricopeptide repeat domain"/>
    <property type="match status" value="1"/>
</dbReference>
<dbReference type="EMBL" id="LN609302">
    <property type="protein sequence ID" value="CEF55311.1"/>
    <property type="molecule type" value="Genomic_DNA"/>
</dbReference>
<dbReference type="SUPFAM" id="SSF48452">
    <property type="entry name" value="TPR-like"/>
    <property type="match status" value="1"/>
</dbReference>
<keyword evidence="1" id="KW-0201">Cytochrome c-type biogenesis</keyword>
<accession>A0A0U5F2G0</accession>
<reference evidence="3 5" key="3">
    <citation type="journal article" date="2020" name="Int. J. Syst. Evol. Microbiol.">
        <title>Novel acetic acid bacteria from cider fermentations: Acetobacter conturbans sp. nov. and Acetobacter fallax sp. nov.</title>
        <authorList>
            <person name="Sombolestani A.S."/>
            <person name="Cleenwerck I."/>
            <person name="Cnockaert M."/>
            <person name="Borremans W."/>
            <person name="Wieme A.D."/>
            <person name="De Vuyst L."/>
            <person name="Vandamme P."/>
        </authorList>
    </citation>
    <scope>NUCLEOTIDE SEQUENCE [LARGE SCALE GENOMIC DNA]</scope>
    <source>
        <strain evidence="3 5">LMG 23848</strain>
    </source>
</reference>
<evidence type="ECO:0000313" key="3">
    <source>
        <dbReference type="EMBL" id="NHO38501.1"/>
    </source>
</evidence>
<proteinExistence type="predicted"/>
<dbReference type="GO" id="GO:0017004">
    <property type="term" value="P:cytochrome complex assembly"/>
    <property type="evidence" value="ECO:0007669"/>
    <property type="project" value="UniProtKB-KW"/>
</dbReference>
<protein>
    <submittedName>
        <fullName evidence="3">C-type cytochrome biogenesis protein CcmI</fullName>
    </submittedName>
    <submittedName>
        <fullName evidence="2">Cytochrome c-type biogenesis protein</fullName>
    </submittedName>
</protein>
<evidence type="ECO:0000313" key="5">
    <source>
        <dbReference type="Proteomes" id="UP000657200"/>
    </source>
</evidence>
<gene>
    <name evidence="2" type="primary">cycH</name>
    <name evidence="3" type="synonym">ccmI</name>
    <name evidence="2" type="ORF">AGA_1349</name>
    <name evidence="3" type="ORF">GOB80_02170</name>
</gene>
<dbReference type="InterPro" id="IPR011990">
    <property type="entry name" value="TPR-like_helical_dom_sf"/>
</dbReference>
<dbReference type="Proteomes" id="UP000657200">
    <property type="component" value="Unassembled WGS sequence"/>
</dbReference>